<proteinExistence type="predicted"/>
<dbReference type="AlphaFoldDB" id="A0A2L2TV70"/>
<dbReference type="Proteomes" id="UP000245910">
    <property type="component" value="Chromosome III"/>
</dbReference>
<dbReference type="EMBL" id="LN649231">
    <property type="protein sequence ID" value="CEI69667.1"/>
    <property type="molecule type" value="Genomic_DNA"/>
</dbReference>
<accession>A0A2L2TV70</accession>
<evidence type="ECO:0000313" key="1">
    <source>
        <dbReference type="EMBL" id="CEI69667.1"/>
    </source>
</evidence>
<organism evidence="1 2">
    <name type="scientific">Fusarium venenatum</name>
    <dbReference type="NCBI Taxonomy" id="56646"/>
    <lineage>
        <taxon>Eukaryota</taxon>
        <taxon>Fungi</taxon>
        <taxon>Dikarya</taxon>
        <taxon>Ascomycota</taxon>
        <taxon>Pezizomycotina</taxon>
        <taxon>Sordariomycetes</taxon>
        <taxon>Hypocreomycetidae</taxon>
        <taxon>Hypocreales</taxon>
        <taxon>Nectriaceae</taxon>
        <taxon>Fusarium</taxon>
    </lineage>
</organism>
<sequence length="237" mass="26262">MHLHVDPHASATPIQWSVAKEEQEKNSLPQFNHIPCRLSGAVQLLEKDLSRCQKVLVWSVPDLTHATATNQTWRGENLKNLKLTITNKTHFELKAISEAVMDGRLKIISLVPITSSSQFIHFSSHQAWVLAHRPVSEASAKGPIAPDETLFSEKSWQATSEKGKGKLHGQCCDLDLDLKRLVYAMKPCNQCMIGSWEIVNRDIQEQGTGKRLATSHKGSAQTGNQYQTAVCCSLSGP</sequence>
<protein>
    <submittedName>
        <fullName evidence="1">Uncharacterized protein</fullName>
    </submittedName>
</protein>
<reference evidence="2" key="1">
    <citation type="submission" date="2014-10" db="EMBL/GenBank/DDBJ databases">
        <authorList>
            <person name="King R."/>
        </authorList>
    </citation>
    <scope>NUCLEOTIDE SEQUENCE [LARGE SCALE GENOMIC DNA]</scope>
    <source>
        <strain evidence="2">A3/5</strain>
    </source>
</reference>
<name>A0A2L2TV70_9HYPO</name>
<evidence type="ECO:0000313" key="2">
    <source>
        <dbReference type="Proteomes" id="UP000245910"/>
    </source>
</evidence>
<keyword evidence="2" id="KW-1185">Reference proteome</keyword>